<reference evidence="1 2" key="1">
    <citation type="journal article" date="2016" name="Nat. Commun.">
        <title>Thousands of microbial genomes shed light on interconnected biogeochemical processes in an aquifer system.</title>
        <authorList>
            <person name="Anantharaman K."/>
            <person name="Brown C.T."/>
            <person name="Hug L.A."/>
            <person name="Sharon I."/>
            <person name="Castelle C.J."/>
            <person name="Probst A.J."/>
            <person name="Thomas B.C."/>
            <person name="Singh A."/>
            <person name="Wilkins M.J."/>
            <person name="Karaoz U."/>
            <person name="Brodie E.L."/>
            <person name="Williams K.H."/>
            <person name="Hubbard S.S."/>
            <person name="Banfield J.F."/>
        </authorList>
    </citation>
    <scope>NUCLEOTIDE SEQUENCE [LARGE SCALE GENOMIC DNA]</scope>
</reference>
<gene>
    <name evidence="1" type="ORF">A2822_04705</name>
</gene>
<sequence>MNLFQDFFDFQLDSLAVEVGRPGLMLETEVDFPNLRSAQVDHDICPVGMVDCKESADDMRFFAEELVLFGYIFLLDGCNSDRFVDVRNFRRKVRI</sequence>
<comment type="caution">
    <text evidence="1">The sequence shown here is derived from an EMBL/GenBank/DDBJ whole genome shotgun (WGS) entry which is preliminary data.</text>
</comment>
<accession>A0A1G2HUX7</accession>
<name>A0A1G2HUX7_9BACT</name>
<dbReference type="Proteomes" id="UP000178774">
    <property type="component" value="Unassembled WGS sequence"/>
</dbReference>
<protein>
    <submittedName>
        <fullName evidence="1">Uncharacterized protein</fullName>
    </submittedName>
</protein>
<evidence type="ECO:0000313" key="2">
    <source>
        <dbReference type="Proteomes" id="UP000178774"/>
    </source>
</evidence>
<evidence type="ECO:0000313" key="1">
    <source>
        <dbReference type="EMBL" id="OGZ66332.1"/>
    </source>
</evidence>
<organism evidence="1 2">
    <name type="scientific">Candidatus Staskawiczbacteria bacterium RIFCSPHIGHO2_01_FULL_41_41</name>
    <dbReference type="NCBI Taxonomy" id="1802203"/>
    <lineage>
        <taxon>Bacteria</taxon>
        <taxon>Candidatus Staskawicziibacteriota</taxon>
    </lineage>
</organism>
<dbReference type="AlphaFoldDB" id="A0A1G2HUX7"/>
<dbReference type="EMBL" id="MHOP01000006">
    <property type="protein sequence ID" value="OGZ66332.1"/>
    <property type="molecule type" value="Genomic_DNA"/>
</dbReference>
<proteinExistence type="predicted"/>